<organism evidence="2 3">
    <name type="scientific">Mycolicibacter sinensis (strain JDM601)</name>
    <name type="common">Mycobacterium sinense</name>
    <dbReference type="NCBI Taxonomy" id="875328"/>
    <lineage>
        <taxon>Bacteria</taxon>
        <taxon>Bacillati</taxon>
        <taxon>Actinomycetota</taxon>
        <taxon>Actinomycetes</taxon>
        <taxon>Mycobacteriales</taxon>
        <taxon>Mycobacteriaceae</taxon>
        <taxon>Mycolicibacter</taxon>
    </lineage>
</organism>
<dbReference type="Proteomes" id="UP000093985">
    <property type="component" value="Unassembled WGS sequence"/>
</dbReference>
<comment type="caution">
    <text evidence="2">The sequence shown here is derived from an EMBL/GenBank/DDBJ whole genome shotgun (WGS) entry which is preliminary data.</text>
</comment>
<feature type="region of interest" description="Disordered" evidence="1">
    <location>
        <begin position="111"/>
        <end position="132"/>
    </location>
</feature>
<evidence type="ECO:0000256" key="1">
    <source>
        <dbReference type="SAM" id="MobiDB-lite"/>
    </source>
</evidence>
<protein>
    <submittedName>
        <fullName evidence="2">Uncharacterized protein</fullName>
    </submittedName>
</protein>
<sequence length="132" mass="13880">MAGLNLLLESETLARMSAADKKNAWTTAAAAVTHLRTRLTEICEAGDQACNEAASSALPDDDKLSQLNAIKDRVNSDAAGASRAAVAKIVRVIQQLLDFAGSSDDAPKWLAAQGFDVAEPPPPPPITGDRLR</sequence>
<reference evidence="3" key="1">
    <citation type="submission" date="2016-06" db="EMBL/GenBank/DDBJ databases">
        <authorList>
            <person name="Sutton G."/>
            <person name="Brinkac L."/>
            <person name="Sanka R."/>
            <person name="Adams M."/>
            <person name="Lau E."/>
            <person name="Mehaffy C."/>
            <person name="Tameris M."/>
            <person name="Hatherill M."/>
            <person name="Hanekom W."/>
            <person name="Mahomed H."/>
            <person name="Mcshane H."/>
        </authorList>
    </citation>
    <scope>NUCLEOTIDE SEQUENCE [LARGE SCALE GENOMIC DNA]</scope>
    <source>
        <strain evidence="3">852014-51077_SCH5608930-a</strain>
    </source>
</reference>
<proteinExistence type="predicted"/>
<dbReference type="AlphaFoldDB" id="A0A1A2EDE9"/>
<evidence type="ECO:0000313" key="2">
    <source>
        <dbReference type="EMBL" id="OBG03182.1"/>
    </source>
</evidence>
<name>A0A1A2EDE9_MYCSD</name>
<dbReference type="EMBL" id="LZIN01000075">
    <property type="protein sequence ID" value="OBG03182.1"/>
    <property type="molecule type" value="Genomic_DNA"/>
</dbReference>
<evidence type="ECO:0000313" key="3">
    <source>
        <dbReference type="Proteomes" id="UP000093985"/>
    </source>
</evidence>
<accession>A0A1A2EDE9</accession>
<gene>
    <name evidence="2" type="ORF">A5771_14755</name>
</gene>